<dbReference type="Gene3D" id="3.80.10.10">
    <property type="entry name" value="Ribonuclease Inhibitor"/>
    <property type="match status" value="1"/>
</dbReference>
<dbReference type="EnsemblMetazoa" id="AALFPA23_002396.R2210">
    <property type="protein sequence ID" value="AALFPA23_002396.P2210"/>
    <property type="gene ID" value="AALFPA23_002396"/>
</dbReference>
<sequence>MVHRRYRLSISVACFPSIVSEVSMALKLWCCIFLAVLLENQHVHAAAERPTATAFRCLNEESSKCTINRIDLGDLGDSEIVLPDLRNKTTLQIKGGNMSTFGLSDRLGNVKRLQLGSLQLRELCLTYMLREVSAANNNISSVQFLSSSAKYELEHLDLHSNALATLEGFDVLVNLVEVHLEHNALESFNWTVFERMVKLEKLYLNGNKIMNVMATNEIELPVLEYLSLAGNHLTNLDVSNWKFESLTEYDFSSNNLSRVDNLKERFPSSQAVLLANNRWYCGWLEDTLEEFNKLFVVIKDRDESCEGITSANICCTPEKDTIPEDTELDKKLAELEQAQEVLQSDFETRFENLKTDNENDLKDLISKYDKLLQEAPLPTSSSNPATPTKNTQYTTFAKSLEDLNTTVTMELRDVAIQLSENERAQRRLSYIMLELKKSIERGRKTTADLQEQLDNLRSDIYKKLKKRN</sequence>
<dbReference type="InterPro" id="IPR032675">
    <property type="entry name" value="LRR_dom_sf"/>
</dbReference>
<keyword evidence="4" id="KW-1185">Reference proteome</keyword>
<evidence type="ECO:0000313" key="4">
    <source>
        <dbReference type="Proteomes" id="UP000069940"/>
    </source>
</evidence>
<proteinExistence type="predicted"/>
<evidence type="ECO:0008006" key="5">
    <source>
        <dbReference type="Google" id="ProtNLM"/>
    </source>
</evidence>
<keyword evidence="1" id="KW-0433">Leucine-rich repeat</keyword>
<organism evidence="3 4">
    <name type="scientific">Aedes albopictus</name>
    <name type="common">Asian tiger mosquito</name>
    <name type="synonym">Stegomyia albopicta</name>
    <dbReference type="NCBI Taxonomy" id="7160"/>
    <lineage>
        <taxon>Eukaryota</taxon>
        <taxon>Metazoa</taxon>
        <taxon>Ecdysozoa</taxon>
        <taxon>Arthropoda</taxon>
        <taxon>Hexapoda</taxon>
        <taxon>Insecta</taxon>
        <taxon>Pterygota</taxon>
        <taxon>Neoptera</taxon>
        <taxon>Endopterygota</taxon>
        <taxon>Diptera</taxon>
        <taxon>Nematocera</taxon>
        <taxon>Culicoidea</taxon>
        <taxon>Culicidae</taxon>
        <taxon>Culicinae</taxon>
        <taxon>Aedini</taxon>
        <taxon>Aedes</taxon>
        <taxon>Stegomyia</taxon>
    </lineage>
</organism>
<dbReference type="RefSeq" id="XP_019542260.2">
    <property type="nucleotide sequence ID" value="XM_019686715.3"/>
</dbReference>
<dbReference type="GeneID" id="109413035"/>
<reference evidence="3" key="2">
    <citation type="submission" date="2025-05" db="UniProtKB">
        <authorList>
            <consortium name="EnsemblMetazoa"/>
        </authorList>
    </citation>
    <scope>IDENTIFICATION</scope>
    <source>
        <strain evidence="3">Foshan</strain>
    </source>
</reference>
<evidence type="ECO:0000256" key="2">
    <source>
        <dbReference type="ARBA" id="ARBA00022737"/>
    </source>
</evidence>
<reference evidence="4" key="1">
    <citation type="journal article" date="2015" name="Proc. Natl. Acad. Sci. U.S.A.">
        <title>Genome sequence of the Asian Tiger mosquito, Aedes albopictus, reveals insights into its biology, genetics, and evolution.</title>
        <authorList>
            <person name="Chen X.G."/>
            <person name="Jiang X."/>
            <person name="Gu J."/>
            <person name="Xu M."/>
            <person name="Wu Y."/>
            <person name="Deng Y."/>
            <person name="Zhang C."/>
            <person name="Bonizzoni M."/>
            <person name="Dermauw W."/>
            <person name="Vontas J."/>
            <person name="Armbruster P."/>
            <person name="Huang X."/>
            <person name="Yang Y."/>
            <person name="Zhang H."/>
            <person name="He W."/>
            <person name="Peng H."/>
            <person name="Liu Y."/>
            <person name="Wu K."/>
            <person name="Chen J."/>
            <person name="Lirakis M."/>
            <person name="Topalis P."/>
            <person name="Van Leeuwen T."/>
            <person name="Hall A.B."/>
            <person name="Jiang X."/>
            <person name="Thorpe C."/>
            <person name="Mueller R.L."/>
            <person name="Sun C."/>
            <person name="Waterhouse R.M."/>
            <person name="Yan G."/>
            <person name="Tu Z.J."/>
            <person name="Fang X."/>
            <person name="James A.A."/>
        </authorList>
    </citation>
    <scope>NUCLEOTIDE SEQUENCE [LARGE SCALE GENOMIC DNA]</scope>
    <source>
        <strain evidence="4">Foshan</strain>
    </source>
</reference>
<dbReference type="Pfam" id="PF13855">
    <property type="entry name" value="LRR_8"/>
    <property type="match status" value="1"/>
</dbReference>
<dbReference type="PANTHER" id="PTHR24366">
    <property type="entry name" value="IG(IMMUNOGLOBULIN) AND LRR(LEUCINE RICH REPEAT) DOMAINS"/>
    <property type="match status" value="1"/>
</dbReference>
<dbReference type="SUPFAM" id="SSF52058">
    <property type="entry name" value="L domain-like"/>
    <property type="match status" value="1"/>
</dbReference>
<dbReference type="InterPro" id="IPR001611">
    <property type="entry name" value="Leu-rich_rpt"/>
</dbReference>
<evidence type="ECO:0000256" key="1">
    <source>
        <dbReference type="ARBA" id="ARBA00022614"/>
    </source>
</evidence>
<dbReference type="Proteomes" id="UP000069940">
    <property type="component" value="Unassembled WGS sequence"/>
</dbReference>
<keyword evidence="2" id="KW-0677">Repeat</keyword>
<dbReference type="PROSITE" id="PS51450">
    <property type="entry name" value="LRR"/>
    <property type="match status" value="1"/>
</dbReference>
<evidence type="ECO:0000313" key="3">
    <source>
        <dbReference type="EnsemblMetazoa" id="AALFPA23_002396.P2210"/>
    </source>
</evidence>
<protein>
    <recommendedName>
        <fullName evidence="5">Leucine-rich immune protein (Short)</fullName>
    </recommendedName>
</protein>
<name>A0ABM1XSD6_AEDAL</name>
<accession>A0ABM1XSD6</accession>
<dbReference type="PANTHER" id="PTHR24366:SF96">
    <property type="entry name" value="LEUCINE RICH REPEAT CONTAINING 53"/>
    <property type="match status" value="1"/>
</dbReference>